<sequence length="134" mass="15435">MLEEEGTNLVLHGRGGLLVCPLQNRHLGAIKVIGLEDDVSRKLIGRNLELLSVILFLMVLYSRYVYLRCSIFVDVFSFRSTIIIYNCVSYYVVRRIYMSCDCCVTPVWWLSIRISLSEVIVSKSSRSVDNDDYK</sequence>
<comment type="caution">
    <text evidence="2">The sequence shown here is derived from an EMBL/GenBank/DDBJ whole genome shotgun (WGS) entry which is preliminary data.</text>
</comment>
<keyword evidence="3" id="KW-1185">Reference proteome</keyword>
<reference evidence="2" key="1">
    <citation type="submission" date="2022-07" db="EMBL/GenBank/DDBJ databases">
        <authorList>
            <person name="Macas J."/>
            <person name="Novak P."/>
            <person name="Neumann P."/>
        </authorList>
    </citation>
    <scope>NUCLEOTIDE SEQUENCE</scope>
</reference>
<accession>A0AAV0GG55</accession>
<dbReference type="AlphaFoldDB" id="A0AAV0GG55"/>
<evidence type="ECO:0000313" key="2">
    <source>
        <dbReference type="EMBL" id="CAH9146548.1"/>
    </source>
</evidence>
<name>A0AAV0GG55_9ASTE</name>
<keyword evidence="1" id="KW-0472">Membrane</keyword>
<protein>
    <submittedName>
        <fullName evidence="2">Uncharacterized protein</fullName>
    </submittedName>
</protein>
<feature type="transmembrane region" description="Helical" evidence="1">
    <location>
        <begin position="72"/>
        <end position="93"/>
    </location>
</feature>
<proteinExistence type="predicted"/>
<evidence type="ECO:0000313" key="3">
    <source>
        <dbReference type="Proteomes" id="UP001152523"/>
    </source>
</evidence>
<dbReference type="Proteomes" id="UP001152523">
    <property type="component" value="Unassembled WGS sequence"/>
</dbReference>
<dbReference type="EMBL" id="CAMAPF010001106">
    <property type="protein sequence ID" value="CAH9146548.1"/>
    <property type="molecule type" value="Genomic_DNA"/>
</dbReference>
<keyword evidence="1" id="KW-1133">Transmembrane helix</keyword>
<keyword evidence="1" id="KW-0812">Transmembrane</keyword>
<evidence type="ECO:0000256" key="1">
    <source>
        <dbReference type="SAM" id="Phobius"/>
    </source>
</evidence>
<organism evidence="2 3">
    <name type="scientific">Cuscuta epithymum</name>
    <dbReference type="NCBI Taxonomy" id="186058"/>
    <lineage>
        <taxon>Eukaryota</taxon>
        <taxon>Viridiplantae</taxon>
        <taxon>Streptophyta</taxon>
        <taxon>Embryophyta</taxon>
        <taxon>Tracheophyta</taxon>
        <taxon>Spermatophyta</taxon>
        <taxon>Magnoliopsida</taxon>
        <taxon>eudicotyledons</taxon>
        <taxon>Gunneridae</taxon>
        <taxon>Pentapetalae</taxon>
        <taxon>asterids</taxon>
        <taxon>lamiids</taxon>
        <taxon>Solanales</taxon>
        <taxon>Convolvulaceae</taxon>
        <taxon>Cuscuteae</taxon>
        <taxon>Cuscuta</taxon>
        <taxon>Cuscuta subgen. Cuscuta</taxon>
    </lineage>
</organism>
<gene>
    <name evidence="2" type="ORF">CEPIT_LOCUS43070</name>
</gene>
<feature type="transmembrane region" description="Helical" evidence="1">
    <location>
        <begin position="48"/>
        <end position="66"/>
    </location>
</feature>